<dbReference type="SMART" id="SM00342">
    <property type="entry name" value="HTH_ARAC"/>
    <property type="match status" value="1"/>
</dbReference>
<dbReference type="EMBL" id="MDHJ01000001">
    <property type="protein sequence ID" value="OUE07351.1"/>
    <property type="molecule type" value="Genomic_DNA"/>
</dbReference>
<dbReference type="InterPro" id="IPR050204">
    <property type="entry name" value="AraC_XylS_family_regulators"/>
</dbReference>
<dbReference type="PANTHER" id="PTHR46796">
    <property type="entry name" value="HTH-TYPE TRANSCRIPTIONAL ACTIVATOR RHAS-RELATED"/>
    <property type="match status" value="1"/>
</dbReference>
<gene>
    <name evidence="5" type="ORF">CMsap09_00285</name>
</gene>
<dbReference type="Gene3D" id="1.10.10.60">
    <property type="entry name" value="Homeodomain-like"/>
    <property type="match status" value="1"/>
</dbReference>
<dbReference type="Pfam" id="PF12833">
    <property type="entry name" value="HTH_18"/>
    <property type="match status" value="1"/>
</dbReference>
<dbReference type="GO" id="GO:0003700">
    <property type="term" value="F:DNA-binding transcription factor activity"/>
    <property type="evidence" value="ECO:0007669"/>
    <property type="project" value="InterPro"/>
</dbReference>
<keyword evidence="1" id="KW-0805">Transcription regulation</keyword>
<dbReference type="AlphaFoldDB" id="A0A251XPA0"/>
<keyword evidence="3" id="KW-0804">Transcription</keyword>
<name>A0A251XPA0_9MICO</name>
<dbReference type="Proteomes" id="UP000195106">
    <property type="component" value="Unassembled WGS sequence"/>
</dbReference>
<feature type="domain" description="HTH araC/xylS-type" evidence="4">
    <location>
        <begin position="207"/>
        <end position="311"/>
    </location>
</feature>
<evidence type="ECO:0000256" key="1">
    <source>
        <dbReference type="ARBA" id="ARBA00023015"/>
    </source>
</evidence>
<proteinExistence type="predicted"/>
<evidence type="ECO:0000256" key="3">
    <source>
        <dbReference type="ARBA" id="ARBA00023163"/>
    </source>
</evidence>
<dbReference type="GO" id="GO:0043565">
    <property type="term" value="F:sequence-specific DNA binding"/>
    <property type="evidence" value="ECO:0007669"/>
    <property type="project" value="InterPro"/>
</dbReference>
<evidence type="ECO:0000259" key="4">
    <source>
        <dbReference type="PROSITE" id="PS01124"/>
    </source>
</evidence>
<evidence type="ECO:0000313" key="5">
    <source>
        <dbReference type="EMBL" id="OUE07351.1"/>
    </source>
</evidence>
<comment type="caution">
    <text evidence="5">The sequence shown here is derived from an EMBL/GenBank/DDBJ whole genome shotgun (WGS) entry which is preliminary data.</text>
</comment>
<sequence length="311" mass="34346">MTDLVRHRVRTRRADEAERTLRELYGHVELAGDDFGYAEDMVAEPRFALGSVVFDGTFQCVAESRAITITCAPAAGYAWESGRESGELSRAPALFQPGTRLTARVDHVRARTLVLDPVELERLARVTYADDRLRLRFDDPHPVSDETARLWLRTYDAAASLSASFDSASLRAEALRLLSVATLEAFRLTGDRVRRHETVAALRTAYHRATGFLDDHASLPVTPADAAEAAGVSVRDLERAFAAHGVEGVTPGRYLRRTRLAAAHMDLVDADPTRGPGVADIALRWGFPQVGRFARHYRDAYGVDPAVTLHR</sequence>
<keyword evidence="2" id="KW-0238">DNA-binding</keyword>
<reference evidence="5 6" key="1">
    <citation type="submission" date="2016-08" db="EMBL/GenBank/DDBJ databases">
        <title>Genome sequence of Clavibacter michiganensis spp. strain CASJ009.</title>
        <authorList>
            <person name="Thapa S.P."/>
            <person name="Coaker G."/>
        </authorList>
    </citation>
    <scope>NUCLEOTIDE SEQUENCE [LARGE SCALE GENOMIC DNA]</scope>
    <source>
        <strain evidence="5">CASJ009</strain>
    </source>
</reference>
<evidence type="ECO:0000256" key="2">
    <source>
        <dbReference type="ARBA" id="ARBA00023125"/>
    </source>
</evidence>
<evidence type="ECO:0000313" key="6">
    <source>
        <dbReference type="Proteomes" id="UP000195106"/>
    </source>
</evidence>
<dbReference type="PROSITE" id="PS01124">
    <property type="entry name" value="HTH_ARAC_FAMILY_2"/>
    <property type="match status" value="1"/>
</dbReference>
<protein>
    <submittedName>
        <fullName evidence="5">Transcriptional regulator EutR</fullName>
    </submittedName>
</protein>
<dbReference type="PANTHER" id="PTHR46796:SF12">
    <property type="entry name" value="HTH-TYPE DNA-BINDING TRANSCRIPTIONAL ACTIVATOR EUTR"/>
    <property type="match status" value="1"/>
</dbReference>
<dbReference type="InterPro" id="IPR018060">
    <property type="entry name" value="HTH_AraC"/>
</dbReference>
<accession>A0A251XPA0</accession>
<organism evidence="5 6">
    <name type="scientific">Clavibacter michiganensis</name>
    <dbReference type="NCBI Taxonomy" id="28447"/>
    <lineage>
        <taxon>Bacteria</taxon>
        <taxon>Bacillati</taxon>
        <taxon>Actinomycetota</taxon>
        <taxon>Actinomycetes</taxon>
        <taxon>Micrococcales</taxon>
        <taxon>Microbacteriaceae</taxon>
        <taxon>Clavibacter</taxon>
    </lineage>
</organism>